<dbReference type="InParanoid" id="A0A2K1IVL5"/>
<protein>
    <submittedName>
        <fullName evidence="2 3">Uncharacterized protein</fullName>
    </submittedName>
</protein>
<dbReference type="EMBL" id="ABEU02000020">
    <property type="protein sequence ID" value="PNR33325.1"/>
    <property type="molecule type" value="Genomic_DNA"/>
</dbReference>
<name>A0A2K1IVL5_PHYPA</name>
<dbReference type="Gramene" id="Pp3c20_17689V3.1">
    <property type="protein sequence ID" value="Pp3c20_17689V3.1"/>
    <property type="gene ID" value="Pp3c20_17689"/>
</dbReference>
<keyword evidence="4" id="KW-1185">Reference proteome</keyword>
<gene>
    <name evidence="2" type="ORF">PHYPA_025268</name>
</gene>
<dbReference type="EnsemblPlants" id="Pp3c20_17689V3.1">
    <property type="protein sequence ID" value="Pp3c20_17689V3.1"/>
    <property type="gene ID" value="Pp3c20_17689"/>
</dbReference>
<dbReference type="AlphaFoldDB" id="A0A2K1IVL5"/>
<feature type="region of interest" description="Disordered" evidence="1">
    <location>
        <begin position="73"/>
        <end position="92"/>
    </location>
</feature>
<reference evidence="3" key="3">
    <citation type="submission" date="2020-12" db="UniProtKB">
        <authorList>
            <consortium name="EnsemblPlants"/>
        </authorList>
    </citation>
    <scope>IDENTIFICATION</scope>
</reference>
<evidence type="ECO:0000313" key="2">
    <source>
        <dbReference type="EMBL" id="PNR33325.1"/>
    </source>
</evidence>
<organism evidence="2">
    <name type="scientific">Physcomitrium patens</name>
    <name type="common">Spreading-leaved earth moss</name>
    <name type="synonym">Physcomitrella patens</name>
    <dbReference type="NCBI Taxonomy" id="3218"/>
    <lineage>
        <taxon>Eukaryota</taxon>
        <taxon>Viridiplantae</taxon>
        <taxon>Streptophyta</taxon>
        <taxon>Embryophyta</taxon>
        <taxon>Bryophyta</taxon>
        <taxon>Bryophytina</taxon>
        <taxon>Bryopsida</taxon>
        <taxon>Funariidae</taxon>
        <taxon>Funariales</taxon>
        <taxon>Funariaceae</taxon>
        <taxon>Physcomitrium</taxon>
    </lineage>
</organism>
<evidence type="ECO:0000313" key="4">
    <source>
        <dbReference type="Proteomes" id="UP000006727"/>
    </source>
</evidence>
<proteinExistence type="predicted"/>
<sequence length="92" mass="10449">MPAISDITLVWRAETRLSFVVIGVFMNGPGLHYWDGWCTSPHCSRSGCRSWSSVNGMEYLYFLQRTRSMMRASDGNSETKCATRFGHHPTLT</sequence>
<accession>A0A2K1IVL5</accession>
<dbReference type="Proteomes" id="UP000006727">
    <property type="component" value="Chromosome 20"/>
</dbReference>
<evidence type="ECO:0000313" key="3">
    <source>
        <dbReference type="EnsemblPlants" id="Pp3c20_17689V3.1"/>
    </source>
</evidence>
<reference evidence="2 4" key="2">
    <citation type="journal article" date="2018" name="Plant J.">
        <title>The Physcomitrella patens chromosome-scale assembly reveals moss genome structure and evolution.</title>
        <authorList>
            <person name="Lang D."/>
            <person name="Ullrich K.K."/>
            <person name="Murat F."/>
            <person name="Fuchs J."/>
            <person name="Jenkins J."/>
            <person name="Haas F.B."/>
            <person name="Piednoel M."/>
            <person name="Gundlach H."/>
            <person name="Van Bel M."/>
            <person name="Meyberg R."/>
            <person name="Vives C."/>
            <person name="Morata J."/>
            <person name="Symeonidi A."/>
            <person name="Hiss M."/>
            <person name="Muchero W."/>
            <person name="Kamisugi Y."/>
            <person name="Saleh O."/>
            <person name="Blanc G."/>
            <person name="Decker E.L."/>
            <person name="van Gessel N."/>
            <person name="Grimwood J."/>
            <person name="Hayes R.D."/>
            <person name="Graham S.W."/>
            <person name="Gunter L.E."/>
            <person name="McDaniel S.F."/>
            <person name="Hoernstein S.N.W."/>
            <person name="Larsson A."/>
            <person name="Li F.W."/>
            <person name="Perroud P.F."/>
            <person name="Phillips J."/>
            <person name="Ranjan P."/>
            <person name="Rokshar D.S."/>
            <person name="Rothfels C.J."/>
            <person name="Schneider L."/>
            <person name="Shu S."/>
            <person name="Stevenson D.W."/>
            <person name="Thummler F."/>
            <person name="Tillich M."/>
            <person name="Villarreal Aguilar J.C."/>
            <person name="Widiez T."/>
            <person name="Wong G.K."/>
            <person name="Wymore A."/>
            <person name="Zhang Y."/>
            <person name="Zimmer A.D."/>
            <person name="Quatrano R.S."/>
            <person name="Mayer K.F.X."/>
            <person name="Goodstein D."/>
            <person name="Casacuberta J.M."/>
            <person name="Vandepoele K."/>
            <person name="Reski R."/>
            <person name="Cuming A.C."/>
            <person name="Tuskan G.A."/>
            <person name="Maumus F."/>
            <person name="Salse J."/>
            <person name="Schmutz J."/>
            <person name="Rensing S.A."/>
        </authorList>
    </citation>
    <scope>NUCLEOTIDE SEQUENCE [LARGE SCALE GENOMIC DNA]</scope>
    <source>
        <strain evidence="3 4">cv. Gransden 2004</strain>
    </source>
</reference>
<reference evidence="2 4" key="1">
    <citation type="journal article" date="2008" name="Science">
        <title>The Physcomitrella genome reveals evolutionary insights into the conquest of land by plants.</title>
        <authorList>
            <person name="Rensing S."/>
            <person name="Lang D."/>
            <person name="Zimmer A."/>
            <person name="Terry A."/>
            <person name="Salamov A."/>
            <person name="Shapiro H."/>
            <person name="Nishiyama T."/>
            <person name="Perroud P.-F."/>
            <person name="Lindquist E."/>
            <person name="Kamisugi Y."/>
            <person name="Tanahashi T."/>
            <person name="Sakakibara K."/>
            <person name="Fujita T."/>
            <person name="Oishi K."/>
            <person name="Shin-I T."/>
            <person name="Kuroki Y."/>
            <person name="Toyoda A."/>
            <person name="Suzuki Y."/>
            <person name="Hashimoto A."/>
            <person name="Yamaguchi K."/>
            <person name="Sugano A."/>
            <person name="Kohara Y."/>
            <person name="Fujiyama A."/>
            <person name="Anterola A."/>
            <person name="Aoki S."/>
            <person name="Ashton N."/>
            <person name="Barbazuk W.B."/>
            <person name="Barker E."/>
            <person name="Bennetzen J."/>
            <person name="Bezanilla M."/>
            <person name="Blankenship R."/>
            <person name="Cho S.H."/>
            <person name="Dutcher S."/>
            <person name="Estelle M."/>
            <person name="Fawcett J.A."/>
            <person name="Gundlach H."/>
            <person name="Hanada K."/>
            <person name="Heyl A."/>
            <person name="Hicks K.A."/>
            <person name="Hugh J."/>
            <person name="Lohr M."/>
            <person name="Mayer K."/>
            <person name="Melkozernov A."/>
            <person name="Murata T."/>
            <person name="Nelson D."/>
            <person name="Pils B."/>
            <person name="Prigge M."/>
            <person name="Reiss B."/>
            <person name="Renner T."/>
            <person name="Rombauts S."/>
            <person name="Rushton P."/>
            <person name="Sanderfoot A."/>
            <person name="Schween G."/>
            <person name="Shiu S.-H."/>
            <person name="Stueber K."/>
            <person name="Theodoulou F.L."/>
            <person name="Tu H."/>
            <person name="Van de Peer Y."/>
            <person name="Verrier P.J."/>
            <person name="Waters E."/>
            <person name="Wood A."/>
            <person name="Yang L."/>
            <person name="Cove D."/>
            <person name="Cuming A."/>
            <person name="Hasebe M."/>
            <person name="Lucas S."/>
            <person name="Mishler D.B."/>
            <person name="Reski R."/>
            <person name="Grigoriev I."/>
            <person name="Quatrano R.S."/>
            <person name="Boore J.L."/>
        </authorList>
    </citation>
    <scope>NUCLEOTIDE SEQUENCE [LARGE SCALE GENOMIC DNA]</scope>
    <source>
        <strain evidence="3 4">cv. Gransden 2004</strain>
    </source>
</reference>
<evidence type="ECO:0000256" key="1">
    <source>
        <dbReference type="SAM" id="MobiDB-lite"/>
    </source>
</evidence>